<dbReference type="EMBL" id="SGPM01000077">
    <property type="protein sequence ID" value="THH30521.1"/>
    <property type="molecule type" value="Genomic_DNA"/>
</dbReference>
<evidence type="ECO:0000313" key="9">
    <source>
        <dbReference type="Proteomes" id="UP000308730"/>
    </source>
</evidence>
<evidence type="ECO:0000256" key="3">
    <source>
        <dbReference type="ARBA" id="ARBA00022989"/>
    </source>
</evidence>
<dbReference type="InterPro" id="IPR036259">
    <property type="entry name" value="MFS_trans_sf"/>
</dbReference>
<dbReference type="Pfam" id="PF07690">
    <property type="entry name" value="MFS_1"/>
    <property type="match status" value="1"/>
</dbReference>
<name>A0A4S4MYR4_9APHY</name>
<feature type="domain" description="Major facilitator superfamily (MFS) profile" evidence="7">
    <location>
        <begin position="69"/>
        <end position="278"/>
    </location>
</feature>
<organism evidence="8 9">
    <name type="scientific">Antrodiella citrinella</name>
    <dbReference type="NCBI Taxonomy" id="2447956"/>
    <lineage>
        <taxon>Eukaryota</taxon>
        <taxon>Fungi</taxon>
        <taxon>Dikarya</taxon>
        <taxon>Basidiomycota</taxon>
        <taxon>Agaricomycotina</taxon>
        <taxon>Agaricomycetes</taxon>
        <taxon>Polyporales</taxon>
        <taxon>Steccherinaceae</taxon>
        <taxon>Antrodiella</taxon>
    </lineage>
</organism>
<evidence type="ECO:0000256" key="2">
    <source>
        <dbReference type="ARBA" id="ARBA00022692"/>
    </source>
</evidence>
<dbReference type="InterPro" id="IPR020846">
    <property type="entry name" value="MFS_dom"/>
</dbReference>
<keyword evidence="3 6" id="KW-1133">Transmembrane helix</keyword>
<sequence>MTSLEAGHDARTTMRTLLKETVDVAEQEEELEEAKERLSLQGDTEDIIFVDWDGPNDPDYPRNWSIGRKRMVTTLVALYTGMSPLVSSVASPAASLIATDFNIGNKVVLEISTSVFVLAFAFGPMLFGPLSEVFGRRRVLHAANMFFFAFNLACGFAQNTTQLLVFRFLAGLGGGVIGDIWAAEDRGQAVVMFSLSPFLGPAIGPIAGAWIAQNTTWRWAFWSTAIATVVLQIVGFVFLTESYAPMILERKARDHMKALLATNSGAPQVQAKGVVKQK</sequence>
<dbReference type="GO" id="GO:0022857">
    <property type="term" value="F:transmembrane transporter activity"/>
    <property type="evidence" value="ECO:0007669"/>
    <property type="project" value="InterPro"/>
</dbReference>
<gene>
    <name evidence="8" type="ORF">EUX98_g3666</name>
</gene>
<dbReference type="PROSITE" id="PS50850">
    <property type="entry name" value="MFS"/>
    <property type="match status" value="1"/>
</dbReference>
<comment type="subcellular location">
    <subcellularLocation>
        <location evidence="1">Membrane</location>
        <topology evidence="1">Multi-pass membrane protein</topology>
    </subcellularLocation>
</comment>
<feature type="transmembrane region" description="Helical" evidence="6">
    <location>
        <begin position="190"/>
        <end position="213"/>
    </location>
</feature>
<keyword evidence="5" id="KW-0175">Coiled coil</keyword>
<evidence type="ECO:0000259" key="7">
    <source>
        <dbReference type="PROSITE" id="PS50850"/>
    </source>
</evidence>
<evidence type="ECO:0000256" key="1">
    <source>
        <dbReference type="ARBA" id="ARBA00004141"/>
    </source>
</evidence>
<proteinExistence type="predicted"/>
<feature type="transmembrane region" description="Helical" evidence="6">
    <location>
        <begin position="139"/>
        <end position="158"/>
    </location>
</feature>
<keyword evidence="2 6" id="KW-0812">Transmembrane</keyword>
<evidence type="ECO:0000256" key="5">
    <source>
        <dbReference type="SAM" id="Coils"/>
    </source>
</evidence>
<evidence type="ECO:0000256" key="4">
    <source>
        <dbReference type="ARBA" id="ARBA00023136"/>
    </source>
</evidence>
<feature type="transmembrane region" description="Helical" evidence="6">
    <location>
        <begin position="219"/>
        <end position="240"/>
    </location>
</feature>
<dbReference type="AlphaFoldDB" id="A0A4S4MYR4"/>
<dbReference type="SUPFAM" id="SSF103473">
    <property type="entry name" value="MFS general substrate transporter"/>
    <property type="match status" value="1"/>
</dbReference>
<dbReference type="Proteomes" id="UP000308730">
    <property type="component" value="Unassembled WGS sequence"/>
</dbReference>
<accession>A0A4S4MYR4</accession>
<dbReference type="PANTHER" id="PTHR23502">
    <property type="entry name" value="MAJOR FACILITATOR SUPERFAMILY"/>
    <property type="match status" value="1"/>
</dbReference>
<reference evidence="8 9" key="1">
    <citation type="submission" date="2019-02" db="EMBL/GenBank/DDBJ databases">
        <title>Genome sequencing of the rare red list fungi Antrodiella citrinella (Flaviporus citrinellus).</title>
        <authorList>
            <person name="Buettner E."/>
            <person name="Kellner H."/>
        </authorList>
    </citation>
    <scope>NUCLEOTIDE SEQUENCE [LARGE SCALE GENOMIC DNA]</scope>
    <source>
        <strain evidence="8 9">DSM 108506</strain>
    </source>
</reference>
<dbReference type="Gene3D" id="1.20.1720.10">
    <property type="entry name" value="Multidrug resistance protein D"/>
    <property type="match status" value="1"/>
</dbReference>
<feature type="transmembrane region" description="Helical" evidence="6">
    <location>
        <begin position="72"/>
        <end position="95"/>
    </location>
</feature>
<feature type="transmembrane region" description="Helical" evidence="6">
    <location>
        <begin position="107"/>
        <end position="127"/>
    </location>
</feature>
<feature type="coiled-coil region" evidence="5">
    <location>
        <begin position="17"/>
        <end position="44"/>
    </location>
</feature>
<dbReference type="GO" id="GO:0005886">
    <property type="term" value="C:plasma membrane"/>
    <property type="evidence" value="ECO:0007669"/>
    <property type="project" value="TreeGrafter"/>
</dbReference>
<protein>
    <recommendedName>
        <fullName evidence="7">Major facilitator superfamily (MFS) profile domain-containing protein</fullName>
    </recommendedName>
</protein>
<dbReference type="PANTHER" id="PTHR23502:SF60">
    <property type="entry name" value="MAJOR FACILITATOR SUPERFAMILY (MFS) PROFILE DOMAIN-CONTAINING PROTEIN-RELATED"/>
    <property type="match status" value="1"/>
</dbReference>
<keyword evidence="4 6" id="KW-0472">Membrane</keyword>
<dbReference type="OrthoDB" id="6770063at2759"/>
<evidence type="ECO:0000313" key="8">
    <source>
        <dbReference type="EMBL" id="THH30521.1"/>
    </source>
</evidence>
<comment type="caution">
    <text evidence="8">The sequence shown here is derived from an EMBL/GenBank/DDBJ whole genome shotgun (WGS) entry which is preliminary data.</text>
</comment>
<dbReference type="InterPro" id="IPR011701">
    <property type="entry name" value="MFS"/>
</dbReference>
<keyword evidence="9" id="KW-1185">Reference proteome</keyword>
<evidence type="ECO:0000256" key="6">
    <source>
        <dbReference type="SAM" id="Phobius"/>
    </source>
</evidence>